<evidence type="ECO:0000256" key="3">
    <source>
        <dbReference type="SAM" id="Phobius"/>
    </source>
</evidence>
<feature type="transmembrane region" description="Helical" evidence="3">
    <location>
        <begin position="278"/>
        <end position="299"/>
    </location>
</feature>
<dbReference type="RefSeq" id="WP_190348937.1">
    <property type="nucleotide sequence ID" value="NZ_JACJPY010000001.1"/>
</dbReference>
<feature type="transmembrane region" description="Helical" evidence="3">
    <location>
        <begin position="391"/>
        <end position="412"/>
    </location>
</feature>
<feature type="transmembrane region" description="Helical" evidence="3">
    <location>
        <begin position="536"/>
        <end position="556"/>
    </location>
</feature>
<feature type="transmembrane region" description="Helical" evidence="3">
    <location>
        <begin position="503"/>
        <end position="524"/>
    </location>
</feature>
<evidence type="ECO:0000256" key="2">
    <source>
        <dbReference type="SAM" id="Coils"/>
    </source>
</evidence>
<comment type="caution">
    <text evidence="5">The sequence shown here is derived from an EMBL/GenBank/DDBJ whole genome shotgun (WGS) entry which is preliminary data.</text>
</comment>
<feature type="domain" description="EamA" evidence="4">
    <location>
        <begin position="446"/>
        <end position="578"/>
    </location>
</feature>
<evidence type="ECO:0000256" key="1">
    <source>
        <dbReference type="ARBA" id="ARBA00007362"/>
    </source>
</evidence>
<feature type="transmembrane region" description="Helical" evidence="3">
    <location>
        <begin position="363"/>
        <end position="385"/>
    </location>
</feature>
<gene>
    <name evidence="5" type="ORF">H6F44_00400</name>
</gene>
<sequence>MESNNIRSNSAYEQTLAGVTKDLSDLRANILGKLSREILILQAQKNALTDDIQKLQSQRKELEVLTVAQQGMSQQEIQRQQWIEQLAQSITYHLKNDVIVTNSKTLNDHSANFEQLMLNLDNAIRSTFQSLQRDVDTYQRDLDDQMQRMYGQRQQGELMLTALVERIDEYLRRSGGGYGSTGLNTPPIPPPPTSSFGAGTNIGITSPTYRPNGSSDYSQLQVPNFNGNGGRYRPYDRYGSDTDSTTAFVDDPTEAMEPVDEPMPAAEKAGLSDWWSGFLLVLGASVVLSFQNILVRVIFSKSNILGLFTFGGLIKPSVSNSFILLLLRMLFAAPIMWFVAKAIFKVDVVRDFQQLLLPSRRLLFWRVAFSALLQFASFAFIYVALGILNPGLAVTLFFIFPTVTVLMAWLLFGDRPSNDRWIVIGVIYLGIMLTYNIFGVNKPDTWGVIAAMLSGIAFAGYIITSQACFKQLNPVSFTSINFAIILLLCLGTLPFTLSEIALSGNLVFMCFLVALTTLGGYLLTSFGTKLMGAAQASIVSASGPVFTTFLAFILLGNQLSPIQMLGVFLVTGGVGMLSLQNLKKKPAK</sequence>
<evidence type="ECO:0000313" key="6">
    <source>
        <dbReference type="Proteomes" id="UP000631421"/>
    </source>
</evidence>
<dbReference type="Gene3D" id="1.10.3730.20">
    <property type="match status" value="1"/>
</dbReference>
<organism evidence="5 6">
    <name type="scientific">Pseudanabaena cinerea FACHB-1277</name>
    <dbReference type="NCBI Taxonomy" id="2949581"/>
    <lineage>
        <taxon>Bacteria</taxon>
        <taxon>Bacillati</taxon>
        <taxon>Cyanobacteriota</taxon>
        <taxon>Cyanophyceae</taxon>
        <taxon>Pseudanabaenales</taxon>
        <taxon>Pseudanabaenaceae</taxon>
        <taxon>Pseudanabaena</taxon>
        <taxon>Pseudanabaena cinerea</taxon>
    </lineage>
</organism>
<feature type="transmembrane region" description="Helical" evidence="3">
    <location>
        <begin position="562"/>
        <end position="579"/>
    </location>
</feature>
<dbReference type="SUPFAM" id="SSF103481">
    <property type="entry name" value="Multidrug resistance efflux transporter EmrE"/>
    <property type="match status" value="2"/>
</dbReference>
<feature type="transmembrane region" description="Helical" evidence="3">
    <location>
        <begin position="475"/>
        <end position="497"/>
    </location>
</feature>
<dbReference type="EMBL" id="JACJPY010000001">
    <property type="protein sequence ID" value="MBD2148595.1"/>
    <property type="molecule type" value="Genomic_DNA"/>
</dbReference>
<evidence type="ECO:0000259" key="4">
    <source>
        <dbReference type="Pfam" id="PF00892"/>
    </source>
</evidence>
<dbReference type="PANTHER" id="PTHR22911:SF137">
    <property type="entry name" value="SOLUTE CARRIER FAMILY 35 MEMBER G2-RELATED"/>
    <property type="match status" value="1"/>
</dbReference>
<keyword evidence="3" id="KW-1133">Transmembrane helix</keyword>
<dbReference type="AlphaFoldDB" id="A0A926Z4D3"/>
<dbReference type="GO" id="GO:0016020">
    <property type="term" value="C:membrane"/>
    <property type="evidence" value="ECO:0007669"/>
    <property type="project" value="InterPro"/>
</dbReference>
<reference evidence="5" key="1">
    <citation type="journal article" date="2015" name="ISME J.">
        <title>Draft Genome Sequence of Streptomyces incarnatus NRRL8089, which Produces the Nucleoside Antibiotic Sinefungin.</title>
        <authorList>
            <person name="Oshima K."/>
            <person name="Hattori M."/>
            <person name="Shimizu H."/>
            <person name="Fukuda K."/>
            <person name="Nemoto M."/>
            <person name="Inagaki K."/>
            <person name="Tamura T."/>
        </authorList>
    </citation>
    <scope>NUCLEOTIDE SEQUENCE</scope>
    <source>
        <strain evidence="5">FACHB-1277</strain>
    </source>
</reference>
<keyword evidence="3" id="KW-0472">Membrane</keyword>
<feature type="transmembrane region" description="Helical" evidence="3">
    <location>
        <begin position="445"/>
        <end position="463"/>
    </location>
</feature>
<feature type="transmembrane region" description="Helical" evidence="3">
    <location>
        <begin position="319"/>
        <end position="343"/>
    </location>
</feature>
<dbReference type="Pfam" id="PF00892">
    <property type="entry name" value="EamA"/>
    <property type="match status" value="2"/>
</dbReference>
<comment type="similarity">
    <text evidence="1">Belongs to the EamA transporter family.</text>
</comment>
<dbReference type="PANTHER" id="PTHR22911">
    <property type="entry name" value="ACYL-MALONYL CONDENSING ENZYME-RELATED"/>
    <property type="match status" value="1"/>
</dbReference>
<dbReference type="Proteomes" id="UP000631421">
    <property type="component" value="Unassembled WGS sequence"/>
</dbReference>
<dbReference type="InterPro" id="IPR000620">
    <property type="entry name" value="EamA_dom"/>
</dbReference>
<feature type="domain" description="EamA" evidence="4">
    <location>
        <begin position="314"/>
        <end position="435"/>
    </location>
</feature>
<dbReference type="InterPro" id="IPR037185">
    <property type="entry name" value="EmrE-like"/>
</dbReference>
<feature type="transmembrane region" description="Helical" evidence="3">
    <location>
        <begin position="421"/>
        <end position="439"/>
    </location>
</feature>
<keyword evidence="3" id="KW-0812">Transmembrane</keyword>
<feature type="coiled-coil region" evidence="2">
    <location>
        <begin position="31"/>
        <end position="65"/>
    </location>
</feature>
<keyword evidence="2" id="KW-0175">Coiled coil</keyword>
<reference evidence="5" key="2">
    <citation type="submission" date="2020-08" db="EMBL/GenBank/DDBJ databases">
        <authorList>
            <person name="Chen M."/>
            <person name="Teng W."/>
            <person name="Zhao L."/>
            <person name="Hu C."/>
            <person name="Zhou Y."/>
            <person name="Han B."/>
            <person name="Song L."/>
            <person name="Shu W."/>
        </authorList>
    </citation>
    <scope>NUCLEOTIDE SEQUENCE</scope>
    <source>
        <strain evidence="5">FACHB-1277</strain>
    </source>
</reference>
<protein>
    <submittedName>
        <fullName evidence="5">EamA family transporter</fullName>
    </submittedName>
</protein>
<accession>A0A926Z4D3</accession>
<evidence type="ECO:0000313" key="5">
    <source>
        <dbReference type="EMBL" id="MBD2148595.1"/>
    </source>
</evidence>
<name>A0A926Z4D3_9CYAN</name>
<keyword evidence="6" id="KW-1185">Reference proteome</keyword>
<proteinExistence type="inferred from homology"/>